<protein>
    <submittedName>
        <fullName evidence="4">Calcium-binding protein</fullName>
    </submittedName>
</protein>
<dbReference type="InterPro" id="IPR011049">
    <property type="entry name" value="Serralysin-like_metalloprot_C"/>
</dbReference>
<feature type="region of interest" description="Disordered" evidence="3">
    <location>
        <begin position="311"/>
        <end position="336"/>
    </location>
</feature>
<comment type="caution">
    <text evidence="4">The sequence shown here is derived from an EMBL/GenBank/DDBJ whole genome shotgun (WGS) entry which is preliminary data.</text>
</comment>
<keyword evidence="2" id="KW-0964">Secreted</keyword>
<dbReference type="GO" id="GO:0005576">
    <property type="term" value="C:extracellular region"/>
    <property type="evidence" value="ECO:0007669"/>
    <property type="project" value="UniProtKB-SubCell"/>
</dbReference>
<dbReference type="InterPro" id="IPR050557">
    <property type="entry name" value="RTX_toxin/Mannuronan_C5-epim"/>
</dbReference>
<sequence>MTVSPAVYEVLAKSIVYLNDRPDSQNIVSRFLDTNGYYIDRIFDDQRTGFYAIGFGATDPQNPPVLVFRGTDFIGNDAIFADSRNIGFPEFENNKDAIDNWLKQIGTNYGQNPNLLLPDVIGHSVGGAIAQIVATESNLITGNIFTFNSPGVSKTTVNTFRRNLSITPNKTANHYIVSGDFVSLFGEAFLPGRAFIQTFTDPNIDPLIILAKQRSEKLLTNPPVGFFQRQISVEDLNSPEFTYNNDSDFNEFIAAMNFALPEVSIAIRTRAGAESLRTAPEFSFVGLIKEMQVGLAPLQANYLSGDDRNNAATGGGGDDTIIGNGGNDTLRGNRGNDSITGGGADDFLYGGRNNDYLNGDDGDDLIAGELGNDILIGGKGRDRFVLESGGGGDVIVDFEDSQDLIGLSRGLTFAQIRISQSADGALISIPITGEILATVMGVSVSDISRPDFVQL</sequence>
<accession>A0A2G4F6T4</accession>
<evidence type="ECO:0000313" key="4">
    <source>
        <dbReference type="EMBL" id="PHX57227.1"/>
    </source>
</evidence>
<organism evidence="4 5">
    <name type="scientific">Tychonema bourrellyi FEM_GT703</name>
    <dbReference type="NCBI Taxonomy" id="2040638"/>
    <lineage>
        <taxon>Bacteria</taxon>
        <taxon>Bacillati</taxon>
        <taxon>Cyanobacteriota</taxon>
        <taxon>Cyanophyceae</taxon>
        <taxon>Oscillatoriophycideae</taxon>
        <taxon>Oscillatoriales</taxon>
        <taxon>Microcoleaceae</taxon>
        <taxon>Tychonema</taxon>
    </lineage>
</organism>
<dbReference type="InterPro" id="IPR001343">
    <property type="entry name" value="Hemolysn_Ca-bd"/>
</dbReference>
<dbReference type="PANTHER" id="PTHR38340">
    <property type="entry name" value="S-LAYER PROTEIN"/>
    <property type="match status" value="1"/>
</dbReference>
<dbReference type="InterPro" id="IPR018511">
    <property type="entry name" value="Hemolysin-typ_Ca-bd_CS"/>
</dbReference>
<keyword evidence="5" id="KW-1185">Reference proteome</keyword>
<dbReference type="OrthoDB" id="517984at2"/>
<dbReference type="PRINTS" id="PR00313">
    <property type="entry name" value="CABNDNGRPT"/>
</dbReference>
<name>A0A2G4F6T4_9CYAN</name>
<dbReference type="GO" id="GO:0005509">
    <property type="term" value="F:calcium ion binding"/>
    <property type="evidence" value="ECO:0007669"/>
    <property type="project" value="InterPro"/>
</dbReference>
<dbReference type="Gene3D" id="2.150.10.10">
    <property type="entry name" value="Serralysin-like metalloprotease, C-terminal"/>
    <property type="match status" value="1"/>
</dbReference>
<reference evidence="4" key="1">
    <citation type="submission" date="2017-10" db="EMBL/GenBank/DDBJ databases">
        <title>Draft genome sequence of the planktic cyanobacteria Tychonema bourrellyi isolated from alpine lentic freshwater.</title>
        <authorList>
            <person name="Tett A."/>
            <person name="Armanini F."/>
            <person name="Asnicar F."/>
            <person name="Boscaini A."/>
            <person name="Pasolli E."/>
            <person name="Zolfo M."/>
            <person name="Donati C."/>
            <person name="Salmaso N."/>
            <person name="Segata N."/>
        </authorList>
    </citation>
    <scope>NUCLEOTIDE SEQUENCE</scope>
    <source>
        <strain evidence="4">FEM_GT703</strain>
    </source>
</reference>
<dbReference type="EMBL" id="NXIB02000003">
    <property type="protein sequence ID" value="PHX57227.1"/>
    <property type="molecule type" value="Genomic_DNA"/>
</dbReference>
<evidence type="ECO:0000256" key="3">
    <source>
        <dbReference type="SAM" id="MobiDB-lite"/>
    </source>
</evidence>
<dbReference type="InterPro" id="IPR029058">
    <property type="entry name" value="AB_hydrolase_fold"/>
</dbReference>
<gene>
    <name evidence="4" type="ORF">CP500_000870</name>
</gene>
<dbReference type="SUPFAM" id="SSF51120">
    <property type="entry name" value="beta-Roll"/>
    <property type="match status" value="1"/>
</dbReference>
<dbReference type="PANTHER" id="PTHR38340:SF1">
    <property type="entry name" value="S-LAYER PROTEIN"/>
    <property type="match status" value="1"/>
</dbReference>
<evidence type="ECO:0000256" key="1">
    <source>
        <dbReference type="ARBA" id="ARBA00004613"/>
    </source>
</evidence>
<dbReference type="Pfam" id="PF00353">
    <property type="entry name" value="HemolysinCabind"/>
    <property type="match status" value="2"/>
</dbReference>
<evidence type="ECO:0000313" key="5">
    <source>
        <dbReference type="Proteomes" id="UP000226442"/>
    </source>
</evidence>
<evidence type="ECO:0000256" key="2">
    <source>
        <dbReference type="ARBA" id="ARBA00022525"/>
    </source>
</evidence>
<dbReference type="PROSITE" id="PS00330">
    <property type="entry name" value="HEMOLYSIN_CALCIUM"/>
    <property type="match status" value="1"/>
</dbReference>
<feature type="compositionally biased region" description="Gly residues" evidence="3">
    <location>
        <begin position="313"/>
        <end position="326"/>
    </location>
</feature>
<proteinExistence type="predicted"/>
<comment type="subcellular location">
    <subcellularLocation>
        <location evidence="1">Secreted</location>
    </subcellularLocation>
</comment>
<dbReference type="SUPFAM" id="SSF53474">
    <property type="entry name" value="alpha/beta-Hydrolases"/>
    <property type="match status" value="1"/>
</dbReference>
<dbReference type="AlphaFoldDB" id="A0A2G4F6T4"/>
<dbReference type="Proteomes" id="UP000226442">
    <property type="component" value="Unassembled WGS sequence"/>
</dbReference>
<dbReference type="RefSeq" id="WP_096828472.1">
    <property type="nucleotide sequence ID" value="NZ_NXIB02000003.1"/>
</dbReference>